<organism evidence="2 3">
    <name type="scientific">Streptomyces rishiriensis</name>
    <dbReference type="NCBI Taxonomy" id="68264"/>
    <lineage>
        <taxon>Bacteria</taxon>
        <taxon>Bacillati</taxon>
        <taxon>Actinomycetota</taxon>
        <taxon>Actinomycetes</taxon>
        <taxon>Kitasatosporales</taxon>
        <taxon>Streptomycetaceae</taxon>
        <taxon>Streptomyces</taxon>
    </lineage>
</organism>
<proteinExistence type="predicted"/>
<evidence type="ECO:0000313" key="2">
    <source>
        <dbReference type="EMBL" id="MDQ0578389.1"/>
    </source>
</evidence>
<dbReference type="Proteomes" id="UP001230654">
    <property type="component" value="Unassembled WGS sequence"/>
</dbReference>
<comment type="caution">
    <text evidence="2">The sequence shown here is derived from an EMBL/GenBank/DDBJ whole genome shotgun (WGS) entry which is preliminary data.</text>
</comment>
<reference evidence="2 3" key="1">
    <citation type="submission" date="2023-07" db="EMBL/GenBank/DDBJ databases">
        <title>Comparative genomics of wheat-associated soil bacteria to identify genetic determinants of phenazine resistance.</title>
        <authorList>
            <person name="Mouncey N."/>
        </authorList>
    </citation>
    <scope>NUCLEOTIDE SEQUENCE [LARGE SCALE GENOMIC DNA]</scope>
    <source>
        <strain evidence="2 3">B2I6</strain>
    </source>
</reference>
<keyword evidence="3" id="KW-1185">Reference proteome</keyword>
<accession>A0ABU0NH16</accession>
<name>A0ABU0NH16_STRRH</name>
<evidence type="ECO:0000313" key="3">
    <source>
        <dbReference type="Proteomes" id="UP001230654"/>
    </source>
</evidence>
<dbReference type="EMBL" id="JAUSWV010000002">
    <property type="protein sequence ID" value="MDQ0578389.1"/>
    <property type="molecule type" value="Genomic_DNA"/>
</dbReference>
<dbReference type="RefSeq" id="WP_307161022.1">
    <property type="nucleotide sequence ID" value="NZ_JAUSWV010000002.1"/>
</dbReference>
<gene>
    <name evidence="2" type="ORF">QF030_000567</name>
</gene>
<sequence length="66" mass="7366">MTDPELDTLVGRLATYWPGRIHAVAELPLEVSDLAVNVTPLGLRSSDPLPFRPKPSRPQRWWATSS</sequence>
<protein>
    <submittedName>
        <fullName evidence="2">Uncharacterized protein</fullName>
    </submittedName>
</protein>
<evidence type="ECO:0000256" key="1">
    <source>
        <dbReference type="SAM" id="MobiDB-lite"/>
    </source>
</evidence>
<feature type="region of interest" description="Disordered" evidence="1">
    <location>
        <begin position="45"/>
        <end position="66"/>
    </location>
</feature>